<evidence type="ECO:0000256" key="2">
    <source>
        <dbReference type="ARBA" id="ARBA00004389"/>
    </source>
</evidence>
<evidence type="ECO:0000259" key="16">
    <source>
        <dbReference type="Pfam" id="PF03007"/>
    </source>
</evidence>
<evidence type="ECO:0000256" key="12">
    <source>
        <dbReference type="ARBA" id="ARBA00024360"/>
    </source>
</evidence>
<evidence type="ECO:0000256" key="11">
    <source>
        <dbReference type="ARBA" id="ARBA00023315"/>
    </source>
</evidence>
<dbReference type="InterPro" id="IPR045034">
    <property type="entry name" value="O-acyltransferase_WSD1-like"/>
</dbReference>
<feature type="domain" description="O-acyltransferase WSD1 C-terminal" evidence="17">
    <location>
        <begin position="337"/>
        <end position="480"/>
    </location>
</feature>
<name>A0A922ENC0_CARIL</name>
<feature type="domain" description="O-acyltransferase WSD1-like N-terminal" evidence="16">
    <location>
        <begin position="57"/>
        <end position="266"/>
    </location>
</feature>
<dbReference type="InterPro" id="IPR004255">
    <property type="entry name" value="O-acyltransferase_WSD1_N"/>
</dbReference>
<comment type="catalytic activity">
    <reaction evidence="13">
        <text>a long chain fatty alcohol + a fatty acyl-CoA = a long-chain alcohol wax ester + CoA</text>
        <dbReference type="Rhea" id="RHEA:38443"/>
        <dbReference type="ChEBI" id="CHEBI:17135"/>
        <dbReference type="ChEBI" id="CHEBI:57287"/>
        <dbReference type="ChEBI" id="CHEBI:77636"/>
        <dbReference type="ChEBI" id="CHEBI:235323"/>
        <dbReference type="EC" id="2.3.1.75"/>
    </reaction>
</comment>
<keyword evidence="11" id="KW-0012">Acyltransferase</keyword>
<dbReference type="GO" id="GO:0019432">
    <property type="term" value="P:triglyceride biosynthetic process"/>
    <property type="evidence" value="ECO:0007669"/>
    <property type="project" value="TreeGrafter"/>
</dbReference>
<accession>A0A922ENC0</accession>
<dbReference type="PANTHER" id="PTHR31650">
    <property type="entry name" value="O-ACYLTRANSFERASE (WSD1-LIKE) FAMILY PROTEIN"/>
    <property type="match status" value="1"/>
</dbReference>
<dbReference type="AlphaFoldDB" id="A0A922ENC0"/>
<evidence type="ECO:0000256" key="3">
    <source>
        <dbReference type="ARBA" id="ARBA00004771"/>
    </source>
</evidence>
<dbReference type="FunFam" id="3.30.559.10:FF:000033">
    <property type="entry name" value="O-acyltransferase (WSD1-like) family protein"/>
    <property type="match status" value="1"/>
</dbReference>
<evidence type="ECO:0000256" key="7">
    <source>
        <dbReference type="ARBA" id="ARBA00022692"/>
    </source>
</evidence>
<evidence type="ECO:0000259" key="17">
    <source>
        <dbReference type="Pfam" id="PF06974"/>
    </source>
</evidence>
<evidence type="ECO:0000313" key="18">
    <source>
        <dbReference type="EMBL" id="KAG6707044.1"/>
    </source>
</evidence>
<evidence type="ECO:0000256" key="10">
    <source>
        <dbReference type="ARBA" id="ARBA00023136"/>
    </source>
</evidence>
<proteinExistence type="inferred from homology"/>
<comment type="subcellular location">
    <subcellularLocation>
        <location evidence="1">Cell membrane</location>
        <topology evidence="1">Single-pass membrane protein</topology>
    </subcellularLocation>
    <subcellularLocation>
        <location evidence="2">Endoplasmic reticulum membrane</location>
        <topology evidence="2">Single-pass membrane protein</topology>
    </subcellularLocation>
</comment>
<keyword evidence="10 15" id="KW-0472">Membrane</keyword>
<evidence type="ECO:0000256" key="1">
    <source>
        <dbReference type="ARBA" id="ARBA00004162"/>
    </source>
</evidence>
<dbReference type="GO" id="GO:0005886">
    <property type="term" value="C:plasma membrane"/>
    <property type="evidence" value="ECO:0007669"/>
    <property type="project" value="UniProtKB-SubCell"/>
</dbReference>
<dbReference type="PANTHER" id="PTHR31650:SF1">
    <property type="entry name" value="WAX ESTER SYNTHASE_DIACYLGLYCEROL ACYLTRANSFERASE 4-RELATED"/>
    <property type="match status" value="1"/>
</dbReference>
<dbReference type="InterPro" id="IPR009721">
    <property type="entry name" value="O-acyltransferase_WSD1_C"/>
</dbReference>
<feature type="transmembrane region" description="Helical" evidence="15">
    <location>
        <begin position="190"/>
        <end position="221"/>
    </location>
</feature>
<protein>
    <recommendedName>
        <fullName evidence="20">Diacylglycerol O-acyltransferase</fullName>
    </recommendedName>
</protein>
<dbReference type="Pfam" id="PF03007">
    <property type="entry name" value="WS_DGAT_cat"/>
    <property type="match status" value="1"/>
</dbReference>
<comment type="similarity">
    <text evidence="12">In the N-terminal section; belongs to the long-chain O-acyltransferase family.</text>
</comment>
<evidence type="ECO:0000256" key="8">
    <source>
        <dbReference type="ARBA" id="ARBA00022824"/>
    </source>
</evidence>
<evidence type="ECO:0000256" key="14">
    <source>
        <dbReference type="ARBA" id="ARBA00048109"/>
    </source>
</evidence>
<sequence>MMLMGDGKASSSNHEVALSPAARLFHAPRFNCYIIAIIGSKTPINPNVVKAGLEDTLLKHPRFSSKLVVDGNKYYKRKKWSQTKVNLEDHVIVPELDPNIDFPDRFVEDYVSNVTRTPLDLSKPLWELHLLNIKTSDAEAVGIFRIHHSMGDGASLISLLLACTRKTSDPEALPTIPAKNRASSTNSNGFWWFLLAFWLFLRLIWNTVVDLLLFAATILFLKDMKTPIKGEPGVELNIKKFVHRTVSLDDIKLVKNAMNMTVNDVVVGVTQAGISRYLNRRYVHSAGEEQKDGRVKQRKTNIPKGTHFRATILVNLRKTVGIQDLADMMAKGSKTKWGNLIGYLLLPFNIALQDDPLEYVRQAKAAIDRKKLSREAICTYSCAELVLRTFGAKVAAAITHRAISNTTMAISGLVGPQEEISFYGHPLVYLAPYVYGHPHALTFHFQSYMNKMTLALSVDPSVIPDPHLLSDDLEESLKLIRDAVVKKGLIKDIV</sequence>
<gene>
    <name evidence="18" type="ORF">I3842_06G011400</name>
</gene>
<comment type="pathway">
    <text evidence="4">Lipid metabolism.</text>
</comment>
<evidence type="ECO:0000313" key="19">
    <source>
        <dbReference type="Proteomes" id="UP000811246"/>
    </source>
</evidence>
<evidence type="ECO:0000256" key="6">
    <source>
        <dbReference type="ARBA" id="ARBA00022679"/>
    </source>
</evidence>
<keyword evidence="5" id="KW-1003">Cell membrane</keyword>
<reference evidence="18" key="1">
    <citation type="submission" date="2021-01" db="EMBL/GenBank/DDBJ databases">
        <authorList>
            <person name="Lovell J.T."/>
            <person name="Bentley N."/>
            <person name="Bhattarai G."/>
            <person name="Jenkins J.W."/>
            <person name="Sreedasyam A."/>
            <person name="Alarcon Y."/>
            <person name="Bock C."/>
            <person name="Boston L."/>
            <person name="Carlson J."/>
            <person name="Cervantes K."/>
            <person name="Clermont K."/>
            <person name="Krom N."/>
            <person name="Kubenka K."/>
            <person name="Mamidi S."/>
            <person name="Mattison C."/>
            <person name="Monteros M."/>
            <person name="Pisani C."/>
            <person name="Plott C."/>
            <person name="Rajasekar S."/>
            <person name="Rhein H.S."/>
            <person name="Rohla C."/>
            <person name="Song M."/>
            <person name="Hilaire R.S."/>
            <person name="Shu S."/>
            <person name="Wells L."/>
            <person name="Wang X."/>
            <person name="Webber J."/>
            <person name="Heerema R.J."/>
            <person name="Klein P."/>
            <person name="Conner P."/>
            <person name="Grauke L."/>
            <person name="Grimwood J."/>
            <person name="Schmutz J."/>
            <person name="Randall J.J."/>
        </authorList>
    </citation>
    <scope>NUCLEOTIDE SEQUENCE</scope>
    <source>
        <tissue evidence="18">Leaf</tissue>
    </source>
</reference>
<evidence type="ECO:0008006" key="20">
    <source>
        <dbReference type="Google" id="ProtNLM"/>
    </source>
</evidence>
<dbReference type="GO" id="GO:0004144">
    <property type="term" value="F:diacylglycerol O-acyltransferase activity"/>
    <property type="evidence" value="ECO:0007669"/>
    <property type="project" value="UniProtKB-EC"/>
</dbReference>
<comment type="caution">
    <text evidence="18">The sequence shown here is derived from an EMBL/GenBank/DDBJ whole genome shotgun (WGS) entry which is preliminary data.</text>
</comment>
<evidence type="ECO:0000256" key="5">
    <source>
        <dbReference type="ARBA" id="ARBA00022475"/>
    </source>
</evidence>
<evidence type="ECO:0000256" key="4">
    <source>
        <dbReference type="ARBA" id="ARBA00005189"/>
    </source>
</evidence>
<keyword evidence="6" id="KW-0808">Transferase</keyword>
<keyword evidence="7 15" id="KW-0812">Transmembrane</keyword>
<comment type="catalytic activity">
    <reaction evidence="14">
        <text>an acyl-CoA + a 1,2-diacyl-sn-glycerol = a triacyl-sn-glycerol + CoA</text>
        <dbReference type="Rhea" id="RHEA:10868"/>
        <dbReference type="ChEBI" id="CHEBI:17815"/>
        <dbReference type="ChEBI" id="CHEBI:57287"/>
        <dbReference type="ChEBI" id="CHEBI:58342"/>
        <dbReference type="ChEBI" id="CHEBI:64615"/>
        <dbReference type="EC" id="2.3.1.20"/>
    </reaction>
</comment>
<evidence type="ECO:0000256" key="15">
    <source>
        <dbReference type="SAM" id="Phobius"/>
    </source>
</evidence>
<keyword evidence="8" id="KW-0256">Endoplasmic reticulum</keyword>
<comment type="pathway">
    <text evidence="3">Glycerolipid metabolism; triacylglycerol biosynthesis.</text>
</comment>
<dbReference type="GO" id="GO:0005789">
    <property type="term" value="C:endoplasmic reticulum membrane"/>
    <property type="evidence" value="ECO:0007669"/>
    <property type="project" value="UniProtKB-SubCell"/>
</dbReference>
<dbReference type="GO" id="GO:0047196">
    <property type="term" value="F:long-chain-alcohol O-fatty-acyltransferase activity"/>
    <property type="evidence" value="ECO:0007669"/>
    <property type="project" value="UniProtKB-EC"/>
</dbReference>
<dbReference type="Pfam" id="PF06974">
    <property type="entry name" value="WS_DGAT_C"/>
    <property type="match status" value="1"/>
</dbReference>
<evidence type="ECO:0000256" key="13">
    <source>
        <dbReference type="ARBA" id="ARBA00047604"/>
    </source>
</evidence>
<keyword evidence="9 15" id="KW-1133">Transmembrane helix</keyword>
<evidence type="ECO:0000256" key="9">
    <source>
        <dbReference type="ARBA" id="ARBA00022989"/>
    </source>
</evidence>
<dbReference type="EMBL" id="CM031830">
    <property type="protein sequence ID" value="KAG6707044.1"/>
    <property type="molecule type" value="Genomic_DNA"/>
</dbReference>
<organism evidence="18 19">
    <name type="scientific">Carya illinoinensis</name>
    <name type="common">Pecan</name>
    <dbReference type="NCBI Taxonomy" id="32201"/>
    <lineage>
        <taxon>Eukaryota</taxon>
        <taxon>Viridiplantae</taxon>
        <taxon>Streptophyta</taxon>
        <taxon>Embryophyta</taxon>
        <taxon>Tracheophyta</taxon>
        <taxon>Spermatophyta</taxon>
        <taxon>Magnoliopsida</taxon>
        <taxon>eudicotyledons</taxon>
        <taxon>Gunneridae</taxon>
        <taxon>Pentapetalae</taxon>
        <taxon>rosids</taxon>
        <taxon>fabids</taxon>
        <taxon>Fagales</taxon>
        <taxon>Juglandaceae</taxon>
        <taxon>Carya</taxon>
    </lineage>
</organism>
<dbReference type="Proteomes" id="UP000811246">
    <property type="component" value="Chromosome 6"/>
</dbReference>